<dbReference type="GO" id="GO:0046933">
    <property type="term" value="F:proton-transporting ATP synthase activity, rotational mechanism"/>
    <property type="evidence" value="ECO:0007669"/>
    <property type="project" value="UniProtKB-UniRule"/>
</dbReference>
<dbReference type="RefSeq" id="WP_108948759.1">
    <property type="nucleotide sequence ID" value="NZ_CP022187.1"/>
</dbReference>
<evidence type="ECO:0000256" key="12">
    <source>
        <dbReference type="RuleBase" id="RU000483"/>
    </source>
</evidence>
<keyword evidence="10 11" id="KW-0066">ATP synthesis</keyword>
<dbReference type="NCBIfam" id="NF004481">
    <property type="entry name" value="PRK05815.2-3"/>
    <property type="match status" value="1"/>
</dbReference>
<keyword evidence="11" id="KW-1003">Cell membrane</keyword>
<dbReference type="PRINTS" id="PR00123">
    <property type="entry name" value="ATPASEA"/>
</dbReference>
<gene>
    <name evidence="11" type="primary">atpB</name>
    <name evidence="13" type="ORF">CEW83_07300</name>
</gene>
<evidence type="ECO:0000313" key="13">
    <source>
        <dbReference type="EMBL" id="AWI75051.1"/>
    </source>
</evidence>
<dbReference type="PANTHER" id="PTHR42823:SF3">
    <property type="entry name" value="ATP SYNTHASE SUBUNIT A, CHLOROPLASTIC"/>
    <property type="match status" value="1"/>
</dbReference>
<feature type="transmembrane region" description="Helical" evidence="11">
    <location>
        <begin position="160"/>
        <end position="181"/>
    </location>
</feature>
<protein>
    <recommendedName>
        <fullName evidence="11 12">ATP synthase subunit a</fullName>
    </recommendedName>
    <alternativeName>
        <fullName evidence="11">ATP synthase F0 sector subunit a</fullName>
    </alternativeName>
    <alternativeName>
        <fullName evidence="11">F-ATPase subunit 6</fullName>
    </alternativeName>
</protein>
<evidence type="ECO:0000313" key="14">
    <source>
        <dbReference type="Proteomes" id="UP000244930"/>
    </source>
</evidence>
<dbReference type="InterPro" id="IPR045082">
    <property type="entry name" value="ATP_syn_F0_a_bact/chloroplast"/>
</dbReference>
<dbReference type="InterPro" id="IPR023011">
    <property type="entry name" value="ATP_synth_F0_asu_AS"/>
</dbReference>
<dbReference type="Pfam" id="PF00119">
    <property type="entry name" value="ATP-synt_A"/>
    <property type="match status" value="1"/>
</dbReference>
<evidence type="ECO:0000256" key="6">
    <source>
        <dbReference type="ARBA" id="ARBA00022781"/>
    </source>
</evidence>
<dbReference type="PANTHER" id="PTHR42823">
    <property type="entry name" value="ATP SYNTHASE SUBUNIT A, CHLOROPLASTIC"/>
    <property type="match status" value="1"/>
</dbReference>
<dbReference type="NCBIfam" id="NF009954">
    <property type="entry name" value="PRK13420.1"/>
    <property type="match status" value="1"/>
</dbReference>
<dbReference type="HAMAP" id="MF_01393">
    <property type="entry name" value="ATP_synth_a_bact"/>
    <property type="match status" value="1"/>
</dbReference>
<feature type="transmembrane region" description="Helical" evidence="11">
    <location>
        <begin position="73"/>
        <end position="97"/>
    </location>
</feature>
<dbReference type="EMBL" id="CP022187">
    <property type="protein sequence ID" value="AWI75051.1"/>
    <property type="molecule type" value="Genomic_DNA"/>
</dbReference>
<comment type="similarity">
    <text evidence="2 11 12">Belongs to the ATPase A chain family.</text>
</comment>
<evidence type="ECO:0000256" key="2">
    <source>
        <dbReference type="ARBA" id="ARBA00006810"/>
    </source>
</evidence>
<dbReference type="GO" id="GO:0042777">
    <property type="term" value="P:proton motive force-driven plasma membrane ATP synthesis"/>
    <property type="evidence" value="ECO:0007669"/>
    <property type="project" value="TreeGrafter"/>
</dbReference>
<keyword evidence="9 11" id="KW-0472">Membrane</keyword>
<dbReference type="PROSITE" id="PS00449">
    <property type="entry name" value="ATPASE_A"/>
    <property type="match status" value="1"/>
</dbReference>
<dbReference type="AlphaFoldDB" id="A0A2U8GN28"/>
<evidence type="ECO:0000256" key="7">
    <source>
        <dbReference type="ARBA" id="ARBA00022989"/>
    </source>
</evidence>
<reference evidence="13 14" key="1">
    <citation type="submission" date="2017-06" db="EMBL/GenBank/DDBJ databases">
        <title>Azoarcus.</title>
        <authorList>
            <person name="Woo J.-H."/>
            <person name="Kim H.-S."/>
        </authorList>
    </citation>
    <scope>NUCLEOTIDE SEQUENCE [LARGE SCALE GENOMIC DNA]</scope>
    <source>
        <strain evidence="13 14">TSPY31</strain>
    </source>
</reference>
<evidence type="ECO:0000256" key="10">
    <source>
        <dbReference type="ARBA" id="ARBA00023310"/>
    </source>
</evidence>
<sequence length="229" mass="24443">MDTESIIFTIGPLAITRPVATTWAVMLGLTVLCALATRRLKLDPGPFQTLLEGIVGTIHDAIDDTLPDYGVRLLPFIGTLWIFIALANLVGVLPGASSPTGDLSTTAALAILVFLSVHWFGIRSEGLRAYLAHYVQPSPIMLPFHIISEISRTVALAVRLFGNVMSLETAAILVLLVAGFLVPVPVLALHIVEALVQAYIFGMLALVYISGGIQSQQTRSSRIKAGVSS</sequence>
<evidence type="ECO:0000256" key="9">
    <source>
        <dbReference type="ARBA" id="ARBA00023136"/>
    </source>
</evidence>
<keyword evidence="14" id="KW-1185">Reference proteome</keyword>
<evidence type="ECO:0000256" key="4">
    <source>
        <dbReference type="ARBA" id="ARBA00022547"/>
    </source>
</evidence>
<proteinExistence type="inferred from homology"/>
<keyword evidence="7 11" id="KW-1133">Transmembrane helix</keyword>
<keyword evidence="5 11" id="KW-0812">Transmembrane</keyword>
<dbReference type="InterPro" id="IPR035908">
    <property type="entry name" value="F0_ATP_A_sf"/>
</dbReference>
<evidence type="ECO:0000256" key="8">
    <source>
        <dbReference type="ARBA" id="ARBA00023065"/>
    </source>
</evidence>
<dbReference type="InterPro" id="IPR000568">
    <property type="entry name" value="ATP_synth_F0_asu"/>
</dbReference>
<dbReference type="GO" id="GO:0045259">
    <property type="term" value="C:proton-transporting ATP synthase complex"/>
    <property type="evidence" value="ECO:0007669"/>
    <property type="project" value="UniProtKB-KW"/>
</dbReference>
<keyword evidence="6 11" id="KW-0375">Hydrogen ion transport</keyword>
<keyword evidence="3 11" id="KW-0813">Transport</keyword>
<name>A0A2U8GN28_9RHOO</name>
<feature type="transmembrane region" description="Helical" evidence="11">
    <location>
        <begin position="187"/>
        <end position="209"/>
    </location>
</feature>
<dbReference type="Proteomes" id="UP000244930">
    <property type="component" value="Chromosome"/>
</dbReference>
<keyword evidence="8 11" id="KW-0406">Ion transport</keyword>
<dbReference type="NCBIfam" id="TIGR01131">
    <property type="entry name" value="ATP_synt_6_or_A"/>
    <property type="match status" value="1"/>
</dbReference>
<comment type="function">
    <text evidence="11 12">Key component of the proton channel; it plays a direct role in the translocation of protons across the membrane.</text>
</comment>
<comment type="subcellular location">
    <subcellularLocation>
        <location evidence="11 12">Cell membrane</location>
        <topology evidence="11 12">Multi-pass membrane protein</topology>
    </subcellularLocation>
    <subcellularLocation>
        <location evidence="1">Membrane</location>
        <topology evidence="1">Multi-pass membrane protein</topology>
    </subcellularLocation>
</comment>
<feature type="transmembrane region" description="Helical" evidence="11">
    <location>
        <begin position="20"/>
        <end position="37"/>
    </location>
</feature>
<evidence type="ECO:0000256" key="3">
    <source>
        <dbReference type="ARBA" id="ARBA00022448"/>
    </source>
</evidence>
<dbReference type="Gene3D" id="1.20.120.220">
    <property type="entry name" value="ATP synthase, F0 complex, subunit A"/>
    <property type="match status" value="1"/>
</dbReference>
<dbReference type="GO" id="GO:0005886">
    <property type="term" value="C:plasma membrane"/>
    <property type="evidence" value="ECO:0007669"/>
    <property type="project" value="UniProtKB-SubCell"/>
</dbReference>
<keyword evidence="4 11" id="KW-0138">CF(0)</keyword>
<dbReference type="CDD" id="cd00310">
    <property type="entry name" value="ATP-synt_Fo_a_6"/>
    <property type="match status" value="1"/>
</dbReference>
<evidence type="ECO:0000256" key="1">
    <source>
        <dbReference type="ARBA" id="ARBA00004141"/>
    </source>
</evidence>
<dbReference type="KEGG" id="acom:CEW83_07300"/>
<accession>A0A2U8GN28</accession>
<dbReference type="SUPFAM" id="SSF81336">
    <property type="entry name" value="F1F0 ATP synthase subunit A"/>
    <property type="match status" value="1"/>
</dbReference>
<evidence type="ECO:0000256" key="5">
    <source>
        <dbReference type="ARBA" id="ARBA00022692"/>
    </source>
</evidence>
<organism evidence="13 14">
    <name type="scientific">Parazoarcus communis</name>
    <dbReference type="NCBI Taxonomy" id="41977"/>
    <lineage>
        <taxon>Bacteria</taxon>
        <taxon>Pseudomonadati</taxon>
        <taxon>Pseudomonadota</taxon>
        <taxon>Betaproteobacteria</taxon>
        <taxon>Rhodocyclales</taxon>
        <taxon>Zoogloeaceae</taxon>
        <taxon>Parazoarcus</taxon>
    </lineage>
</organism>
<feature type="transmembrane region" description="Helical" evidence="11">
    <location>
        <begin position="103"/>
        <end position="122"/>
    </location>
</feature>
<evidence type="ECO:0000256" key="11">
    <source>
        <dbReference type="HAMAP-Rule" id="MF_01393"/>
    </source>
</evidence>